<feature type="compositionally biased region" description="Low complexity" evidence="7">
    <location>
        <begin position="391"/>
        <end position="405"/>
    </location>
</feature>
<comment type="caution">
    <text evidence="9">The sequence shown here is derived from an EMBL/GenBank/DDBJ whole genome shotgun (WGS) entry which is preliminary data.</text>
</comment>
<keyword evidence="10" id="KW-1185">Reference proteome</keyword>
<feature type="compositionally biased region" description="Basic and acidic residues" evidence="7">
    <location>
        <begin position="525"/>
        <end position="541"/>
    </location>
</feature>
<feature type="region of interest" description="Disordered" evidence="7">
    <location>
        <begin position="519"/>
        <end position="541"/>
    </location>
</feature>
<feature type="domain" description="RING-type" evidence="8">
    <location>
        <begin position="126"/>
        <end position="167"/>
    </location>
</feature>
<protein>
    <recommendedName>
        <fullName evidence="8">RING-type domain-containing protein</fullName>
    </recommendedName>
</protein>
<keyword evidence="5" id="KW-0862">Zinc</keyword>
<dbReference type="SMART" id="SM00184">
    <property type="entry name" value="RING"/>
    <property type="match status" value="1"/>
</dbReference>
<dbReference type="InterPro" id="IPR017907">
    <property type="entry name" value="Znf_RING_CS"/>
</dbReference>
<feature type="compositionally biased region" description="Polar residues" evidence="7">
    <location>
        <begin position="197"/>
        <end position="220"/>
    </location>
</feature>
<evidence type="ECO:0000256" key="5">
    <source>
        <dbReference type="ARBA" id="ARBA00022833"/>
    </source>
</evidence>
<dbReference type="Pfam" id="PF00097">
    <property type="entry name" value="zf-C3HC4"/>
    <property type="match status" value="1"/>
</dbReference>
<evidence type="ECO:0000256" key="3">
    <source>
        <dbReference type="ARBA" id="ARBA00022723"/>
    </source>
</evidence>
<evidence type="ECO:0000256" key="7">
    <source>
        <dbReference type="SAM" id="MobiDB-lite"/>
    </source>
</evidence>
<feature type="region of interest" description="Disordered" evidence="7">
    <location>
        <begin position="334"/>
        <end position="422"/>
    </location>
</feature>
<keyword evidence="4 6" id="KW-0863">Zinc-finger</keyword>
<dbReference type="InterPro" id="IPR001841">
    <property type="entry name" value="Znf_RING"/>
</dbReference>
<evidence type="ECO:0000259" key="8">
    <source>
        <dbReference type="PROSITE" id="PS50089"/>
    </source>
</evidence>
<evidence type="ECO:0000313" key="10">
    <source>
        <dbReference type="Proteomes" id="UP000567179"/>
    </source>
</evidence>
<dbReference type="SUPFAM" id="SSF57850">
    <property type="entry name" value="RING/U-box"/>
    <property type="match status" value="1"/>
</dbReference>
<dbReference type="Proteomes" id="UP000567179">
    <property type="component" value="Unassembled WGS sequence"/>
</dbReference>
<keyword evidence="2" id="KW-0963">Cytoplasm</keyword>
<evidence type="ECO:0000256" key="4">
    <source>
        <dbReference type="ARBA" id="ARBA00022771"/>
    </source>
</evidence>
<dbReference type="GO" id="GO:0008270">
    <property type="term" value="F:zinc ion binding"/>
    <property type="evidence" value="ECO:0007669"/>
    <property type="project" value="UniProtKB-KW"/>
</dbReference>
<dbReference type="PROSITE" id="PS00518">
    <property type="entry name" value="ZF_RING_1"/>
    <property type="match status" value="1"/>
</dbReference>
<name>A0A8H5B011_9AGAR</name>
<dbReference type="OrthoDB" id="302966at2759"/>
<proteinExistence type="predicted"/>
<dbReference type="InterPro" id="IPR013083">
    <property type="entry name" value="Znf_RING/FYVE/PHD"/>
</dbReference>
<evidence type="ECO:0000256" key="1">
    <source>
        <dbReference type="ARBA" id="ARBA00004496"/>
    </source>
</evidence>
<evidence type="ECO:0000256" key="6">
    <source>
        <dbReference type="PROSITE-ProRule" id="PRU00175"/>
    </source>
</evidence>
<keyword evidence="3" id="KW-0479">Metal-binding</keyword>
<dbReference type="EMBL" id="JAACJJ010000056">
    <property type="protein sequence ID" value="KAF5313222.1"/>
    <property type="molecule type" value="Genomic_DNA"/>
</dbReference>
<feature type="compositionally biased region" description="Basic and acidic residues" evidence="7">
    <location>
        <begin position="334"/>
        <end position="368"/>
    </location>
</feature>
<dbReference type="GO" id="GO:0000976">
    <property type="term" value="F:transcription cis-regulatory region binding"/>
    <property type="evidence" value="ECO:0007669"/>
    <property type="project" value="TreeGrafter"/>
</dbReference>
<sequence>MSSAPGQTPATNSKRLAKMPVQQVTNLNHLLNFSLPPRQTRPLSSLPRRSRKVGHVQGVWNKERFVNAQYRFVMNPSGDYTVHFADPDIFFQWNDILQVIIPRSSALASAAAKGELASQEEGYTTCPICLSPPTAPRMTKCGHIFCFPCILHYLSTSDNKWARCPICFDSVHERQLKSVKWYDGPSHTVEDRDNGPNEASSSSSTLGNNPFETTPTTGSNLRMRLIQRPQITTLALPRSSTWPSDLLPPHQAPFHFLHDVYDFAKFMLATPAYLITNLTRDLDELATERRMLAAMDDTLGLIFVDGADRKVREQIAKATALETPILRDQVQKAQRDQREIETRCAAEARRKKAEEEVREHPPISDAPHEFLSLRSNGVVNTPLPSAPAPSAPVDNNNNRNAAQNRNHPRQRRNVNPPPPSTSTYYYYQAASGLPLFLHPLDIRILLSHYHSYSAFPDEITVRVETVAEGTVDDDLRKRCKYLGHMPEGADVVFVEADLEAVVGAEALKSFEGALKMRTTRRKEKGRKEDRARIRAEEKERERVHLPFSSSMGTSMTSAPIYIADLPTEDFSALGDGAAATTEVEESSQPAPVTGAWGARSFASALHSTSAPRRPNATSQRTTHPEDEWDLDVAWHELEARSASSGDGGRKKRANKMVVLGGGGAGARRR</sequence>
<accession>A0A8H5B011</accession>
<dbReference type="AlphaFoldDB" id="A0A8H5B011"/>
<reference evidence="9 10" key="1">
    <citation type="journal article" date="2020" name="ISME J.">
        <title>Uncovering the hidden diversity of litter-decomposition mechanisms in mushroom-forming fungi.</title>
        <authorList>
            <person name="Floudas D."/>
            <person name="Bentzer J."/>
            <person name="Ahren D."/>
            <person name="Johansson T."/>
            <person name="Persson P."/>
            <person name="Tunlid A."/>
        </authorList>
    </citation>
    <scope>NUCLEOTIDE SEQUENCE [LARGE SCALE GENOMIC DNA]</scope>
    <source>
        <strain evidence="9 10">CBS 101986</strain>
    </source>
</reference>
<feature type="compositionally biased region" description="Polar residues" evidence="7">
    <location>
        <begin position="605"/>
        <end position="621"/>
    </location>
</feature>
<evidence type="ECO:0000256" key="2">
    <source>
        <dbReference type="ARBA" id="ARBA00022490"/>
    </source>
</evidence>
<dbReference type="InterPro" id="IPR039739">
    <property type="entry name" value="MAG2/RNF10"/>
</dbReference>
<feature type="region of interest" description="Disordered" evidence="7">
    <location>
        <begin position="605"/>
        <end position="669"/>
    </location>
</feature>
<dbReference type="GO" id="GO:0045944">
    <property type="term" value="P:positive regulation of transcription by RNA polymerase II"/>
    <property type="evidence" value="ECO:0007669"/>
    <property type="project" value="TreeGrafter"/>
</dbReference>
<feature type="compositionally biased region" description="Gly residues" evidence="7">
    <location>
        <begin position="659"/>
        <end position="669"/>
    </location>
</feature>
<gene>
    <name evidence="9" type="ORF">D9619_002821</name>
</gene>
<dbReference type="InterPro" id="IPR018957">
    <property type="entry name" value="Znf_C3HC4_RING-type"/>
</dbReference>
<dbReference type="PANTHER" id="PTHR12983:SF9">
    <property type="entry name" value="E3 UBIQUITIN-PROTEIN LIGASE RNF10"/>
    <property type="match status" value="1"/>
</dbReference>
<evidence type="ECO:0000313" key="9">
    <source>
        <dbReference type="EMBL" id="KAF5313222.1"/>
    </source>
</evidence>
<organism evidence="9 10">
    <name type="scientific">Psilocybe cf. subviscida</name>
    <dbReference type="NCBI Taxonomy" id="2480587"/>
    <lineage>
        <taxon>Eukaryota</taxon>
        <taxon>Fungi</taxon>
        <taxon>Dikarya</taxon>
        <taxon>Basidiomycota</taxon>
        <taxon>Agaricomycotina</taxon>
        <taxon>Agaricomycetes</taxon>
        <taxon>Agaricomycetidae</taxon>
        <taxon>Agaricales</taxon>
        <taxon>Agaricineae</taxon>
        <taxon>Strophariaceae</taxon>
        <taxon>Psilocybe</taxon>
    </lineage>
</organism>
<feature type="region of interest" description="Disordered" evidence="7">
    <location>
        <begin position="185"/>
        <end position="220"/>
    </location>
</feature>
<dbReference type="Gene3D" id="3.30.40.10">
    <property type="entry name" value="Zinc/RING finger domain, C3HC4 (zinc finger)"/>
    <property type="match status" value="1"/>
</dbReference>
<dbReference type="CDD" id="cd16536">
    <property type="entry name" value="RING-HC_RNF10"/>
    <property type="match status" value="1"/>
</dbReference>
<comment type="subcellular location">
    <subcellularLocation>
        <location evidence="1">Cytoplasm</location>
    </subcellularLocation>
</comment>
<dbReference type="PROSITE" id="PS50089">
    <property type="entry name" value="ZF_RING_2"/>
    <property type="match status" value="1"/>
</dbReference>
<dbReference type="GO" id="GO:0005737">
    <property type="term" value="C:cytoplasm"/>
    <property type="evidence" value="ECO:0007669"/>
    <property type="project" value="UniProtKB-SubCell"/>
</dbReference>
<dbReference type="PANTHER" id="PTHR12983">
    <property type="entry name" value="RING FINGER 10 FAMILY MEMBER"/>
    <property type="match status" value="1"/>
</dbReference>